<dbReference type="InterPro" id="IPR007210">
    <property type="entry name" value="ABC_Gly_betaine_transp_sub-bd"/>
</dbReference>
<feature type="domain" description="ABC-type glycine betaine transport system substrate-binding" evidence="1">
    <location>
        <begin position="58"/>
        <end position="327"/>
    </location>
</feature>
<protein>
    <submittedName>
        <fullName evidence="2">Glycine betaine ABC transporter substrate-binding protein</fullName>
    </submittedName>
</protein>
<evidence type="ECO:0000313" key="2">
    <source>
        <dbReference type="EMBL" id="WWF04022.1"/>
    </source>
</evidence>
<dbReference type="Pfam" id="PF04069">
    <property type="entry name" value="OpuAC"/>
    <property type="match status" value="1"/>
</dbReference>
<gene>
    <name evidence="2" type="ORF">N5P18_09940</name>
</gene>
<dbReference type="PROSITE" id="PS51257">
    <property type="entry name" value="PROKAR_LIPOPROTEIN"/>
    <property type="match status" value="1"/>
</dbReference>
<name>A0ABZ2FCV2_9MICO</name>
<dbReference type="Gene3D" id="3.40.190.10">
    <property type="entry name" value="Periplasmic binding protein-like II"/>
    <property type="match status" value="1"/>
</dbReference>
<reference evidence="2 3" key="1">
    <citation type="submission" date="2022-09" db="EMBL/GenBank/DDBJ databases">
        <title>Complete genome sequence of Janibacter terrae strain COS04-44, PCL-degrading bacteria isolated from oil spilled coast.</title>
        <authorList>
            <person name="Park H."/>
            <person name="Kim J.Y."/>
            <person name="An S.H."/>
            <person name="Lee C.M."/>
            <person name="Weon H.-Y."/>
        </authorList>
    </citation>
    <scope>NUCLEOTIDE SEQUENCE [LARGE SCALE GENOMIC DNA]</scope>
    <source>
        <strain evidence="2 3">COS04-44</strain>
    </source>
</reference>
<sequence>MTRRRPPSPGPTRRALLLGGAGALGLGLAGCGLGTSGGFVPSGEAAGPIADIDLSGATIGVGSKNFTEQLILGKMAVILLRAAGAEAPDLTNIPGSSSARQAMIEDQVQMQWEYTGTAWIAYLGETTPIPDEQKQYEAVRDRDLADNQLVWLEPAPMNNTYGFAGPREEIERLGISKLSQLKDVPEEDLTFCVESEFNNRNDGFGPMLKAYGLTRGRSFPDDNVKVLDTGAIYQATDTGTCTFGEVFTTDGRIKALDLVVLEDDKAFFPKYNVAPVLTEQVVDEYPAIVDLFAPVVEELTDEVLIDLNAKVDVEGEDPADVAMEWLQAQGFIAR</sequence>
<dbReference type="EMBL" id="CP104874">
    <property type="protein sequence ID" value="WWF04022.1"/>
    <property type="molecule type" value="Genomic_DNA"/>
</dbReference>
<dbReference type="Gene3D" id="3.40.190.120">
    <property type="entry name" value="Osmoprotection protein (prox), domain 2"/>
    <property type="match status" value="1"/>
</dbReference>
<dbReference type="PROSITE" id="PS51318">
    <property type="entry name" value="TAT"/>
    <property type="match status" value="1"/>
</dbReference>
<dbReference type="SUPFAM" id="SSF53850">
    <property type="entry name" value="Periplasmic binding protein-like II"/>
    <property type="match status" value="1"/>
</dbReference>
<accession>A0ABZ2FCV2</accession>
<organism evidence="2 3">
    <name type="scientific">Janibacter terrae</name>
    <dbReference type="NCBI Taxonomy" id="103817"/>
    <lineage>
        <taxon>Bacteria</taxon>
        <taxon>Bacillati</taxon>
        <taxon>Actinomycetota</taxon>
        <taxon>Actinomycetes</taxon>
        <taxon>Micrococcales</taxon>
        <taxon>Intrasporangiaceae</taxon>
        <taxon>Janibacter</taxon>
    </lineage>
</organism>
<dbReference type="Proteomes" id="UP001381003">
    <property type="component" value="Chromosome"/>
</dbReference>
<proteinExistence type="predicted"/>
<evidence type="ECO:0000259" key="1">
    <source>
        <dbReference type="Pfam" id="PF04069"/>
    </source>
</evidence>
<dbReference type="RefSeq" id="WP_338537560.1">
    <property type="nucleotide sequence ID" value="NZ_CP104874.1"/>
</dbReference>
<dbReference type="CDD" id="cd13611">
    <property type="entry name" value="PBP2_YehZ"/>
    <property type="match status" value="1"/>
</dbReference>
<keyword evidence="3" id="KW-1185">Reference proteome</keyword>
<evidence type="ECO:0000313" key="3">
    <source>
        <dbReference type="Proteomes" id="UP001381003"/>
    </source>
</evidence>
<dbReference type="InterPro" id="IPR006311">
    <property type="entry name" value="TAT_signal"/>
</dbReference>